<evidence type="ECO:0000313" key="1">
    <source>
        <dbReference type="EMBL" id="GAA2114367.1"/>
    </source>
</evidence>
<dbReference type="EMBL" id="BAAAPF010000023">
    <property type="protein sequence ID" value="GAA2114367.1"/>
    <property type="molecule type" value="Genomic_DNA"/>
</dbReference>
<protein>
    <submittedName>
        <fullName evidence="1">Uncharacterized protein</fullName>
    </submittedName>
</protein>
<dbReference type="Proteomes" id="UP001500443">
    <property type="component" value="Unassembled WGS sequence"/>
</dbReference>
<evidence type="ECO:0000313" key="2">
    <source>
        <dbReference type="Proteomes" id="UP001500443"/>
    </source>
</evidence>
<sequence length="51" mass="4906">MVLPLAAVGAGGLLPGPGLGTEYGSDGLLVVLVTGGGAVFSDPTRQLVRGV</sequence>
<keyword evidence="2" id="KW-1185">Reference proteome</keyword>
<accession>A0ABP5JBT0</accession>
<gene>
    <name evidence="1" type="ORF">GCM10009802_13690</name>
</gene>
<organism evidence="1 2">
    <name type="scientific">Streptomyces synnematoformans</name>
    <dbReference type="NCBI Taxonomy" id="415721"/>
    <lineage>
        <taxon>Bacteria</taxon>
        <taxon>Bacillati</taxon>
        <taxon>Actinomycetota</taxon>
        <taxon>Actinomycetes</taxon>
        <taxon>Kitasatosporales</taxon>
        <taxon>Streptomycetaceae</taxon>
        <taxon>Streptomyces</taxon>
    </lineage>
</organism>
<reference evidence="2" key="1">
    <citation type="journal article" date="2019" name="Int. J. Syst. Evol. Microbiol.">
        <title>The Global Catalogue of Microorganisms (GCM) 10K type strain sequencing project: providing services to taxonomists for standard genome sequencing and annotation.</title>
        <authorList>
            <consortium name="The Broad Institute Genomics Platform"/>
            <consortium name="The Broad Institute Genome Sequencing Center for Infectious Disease"/>
            <person name="Wu L."/>
            <person name="Ma J."/>
        </authorList>
    </citation>
    <scope>NUCLEOTIDE SEQUENCE [LARGE SCALE GENOMIC DNA]</scope>
    <source>
        <strain evidence="2">JCM 15481</strain>
    </source>
</reference>
<comment type="caution">
    <text evidence="1">The sequence shown here is derived from an EMBL/GenBank/DDBJ whole genome shotgun (WGS) entry which is preliminary data.</text>
</comment>
<proteinExistence type="predicted"/>
<name>A0ABP5JBT0_9ACTN</name>